<keyword evidence="3" id="KW-1185">Reference proteome</keyword>
<comment type="caution">
    <text evidence="2">The sequence shown here is derived from an EMBL/GenBank/DDBJ whole genome shotgun (WGS) entry which is preliminary data.</text>
</comment>
<feature type="region of interest" description="Disordered" evidence="1">
    <location>
        <begin position="1"/>
        <end position="27"/>
    </location>
</feature>
<organism evidence="2 3">
    <name type="scientific">Ranitomeya imitator</name>
    <name type="common">mimic poison frog</name>
    <dbReference type="NCBI Taxonomy" id="111125"/>
    <lineage>
        <taxon>Eukaryota</taxon>
        <taxon>Metazoa</taxon>
        <taxon>Chordata</taxon>
        <taxon>Craniata</taxon>
        <taxon>Vertebrata</taxon>
        <taxon>Euteleostomi</taxon>
        <taxon>Amphibia</taxon>
        <taxon>Batrachia</taxon>
        <taxon>Anura</taxon>
        <taxon>Neobatrachia</taxon>
        <taxon>Hyloidea</taxon>
        <taxon>Dendrobatidae</taxon>
        <taxon>Dendrobatinae</taxon>
        <taxon>Ranitomeya</taxon>
    </lineage>
</organism>
<evidence type="ECO:0000256" key="1">
    <source>
        <dbReference type="SAM" id="MobiDB-lite"/>
    </source>
</evidence>
<sequence>MPRRRCWTTLKRSEQDGNDDRIEGPVQPTTRDASINFKAKGKTALVSVLACNLLMAAYEEDENLALKFLS</sequence>
<evidence type="ECO:0000313" key="2">
    <source>
        <dbReference type="EMBL" id="CAJ0966603.1"/>
    </source>
</evidence>
<gene>
    <name evidence="2" type="ORF">RIMI_LOCUS21448482</name>
</gene>
<reference evidence="2" key="1">
    <citation type="submission" date="2023-07" db="EMBL/GenBank/DDBJ databases">
        <authorList>
            <person name="Stuckert A."/>
        </authorList>
    </citation>
    <scope>NUCLEOTIDE SEQUENCE</scope>
</reference>
<proteinExistence type="predicted"/>
<evidence type="ECO:0000313" key="3">
    <source>
        <dbReference type="Proteomes" id="UP001176940"/>
    </source>
</evidence>
<name>A0ABN9MMH6_9NEOB</name>
<feature type="compositionally biased region" description="Basic and acidic residues" evidence="1">
    <location>
        <begin position="11"/>
        <end position="23"/>
    </location>
</feature>
<feature type="non-terminal residue" evidence="2">
    <location>
        <position position="70"/>
    </location>
</feature>
<protein>
    <submittedName>
        <fullName evidence="2">Uncharacterized protein</fullName>
    </submittedName>
</protein>
<dbReference type="Proteomes" id="UP001176940">
    <property type="component" value="Unassembled WGS sequence"/>
</dbReference>
<accession>A0ABN9MMH6</accession>
<dbReference type="EMBL" id="CAUEEQ010075485">
    <property type="protein sequence ID" value="CAJ0966603.1"/>
    <property type="molecule type" value="Genomic_DNA"/>
</dbReference>